<evidence type="ECO:0000256" key="1">
    <source>
        <dbReference type="SAM" id="SignalP"/>
    </source>
</evidence>
<feature type="chain" id="PRO_5046641325" description="Transmembrane protein" evidence="1">
    <location>
        <begin position="19"/>
        <end position="168"/>
    </location>
</feature>
<protein>
    <recommendedName>
        <fullName evidence="4">Transmembrane protein</fullName>
    </recommendedName>
</protein>
<organism evidence="2 3">
    <name type="scientific">Ralstonia syzygii</name>
    <dbReference type="NCBI Taxonomy" id="28097"/>
    <lineage>
        <taxon>Bacteria</taxon>
        <taxon>Pseudomonadati</taxon>
        <taxon>Pseudomonadota</taxon>
        <taxon>Betaproteobacteria</taxon>
        <taxon>Burkholderiales</taxon>
        <taxon>Burkholderiaceae</taxon>
        <taxon>Ralstonia</taxon>
        <taxon>Ralstonia solanacearum species complex</taxon>
    </lineage>
</organism>
<dbReference type="PROSITE" id="PS51257">
    <property type="entry name" value="PROKAR_LIPOPROTEIN"/>
    <property type="match status" value="1"/>
</dbReference>
<keyword evidence="1" id="KW-0732">Signal</keyword>
<dbReference type="EMBL" id="CP046730">
    <property type="protein sequence ID" value="QUP55624.1"/>
    <property type="molecule type" value="Genomic_DNA"/>
</dbReference>
<accession>A0ABX7ZKZ8</accession>
<proteinExistence type="predicted"/>
<keyword evidence="3" id="KW-1185">Reference proteome</keyword>
<sequence length="168" mass="18084">MNRQDHAPAAFAIGLAMAATLCACTSVPFWHRAPAPAAAQAQKDSPYLPTKVSGSAMHYYGAYGGVGELRVRLTASGNLIRLSYRVLDPGAARVLADKNVTPYLFGQRSHALLQVPAMENVGQLRQTGQLQPGRMYWMVFSNKGNLVKPGDRVSVVAGAYHLDGLMVE</sequence>
<keyword evidence="2" id="KW-0614">Plasmid</keyword>
<evidence type="ECO:0008006" key="4">
    <source>
        <dbReference type="Google" id="ProtNLM"/>
    </source>
</evidence>
<gene>
    <name evidence="2" type="ORF">GO998_17765</name>
</gene>
<name>A0ABX7ZKZ8_9RALS</name>
<feature type="signal peptide" evidence="1">
    <location>
        <begin position="1"/>
        <end position="18"/>
    </location>
</feature>
<evidence type="ECO:0000313" key="3">
    <source>
        <dbReference type="Proteomes" id="UP000677898"/>
    </source>
</evidence>
<dbReference type="Proteomes" id="UP000677898">
    <property type="component" value="Plasmid pLLRS-1"/>
</dbReference>
<evidence type="ECO:0000313" key="2">
    <source>
        <dbReference type="EMBL" id="QUP55624.1"/>
    </source>
</evidence>
<reference evidence="2 3" key="1">
    <citation type="journal article" date="2021" name="Phytopathology">
        <title>Complete genome sequence of Ralstonia syzygii subsp. indonesiensis strain LLRS-1, isolated from wilted tobacco in China.</title>
        <authorList>
            <person name="Lu C.H."/>
            <person name="Li J.Y."/>
            <person name="Mi M.G."/>
            <person name="Lin Z.L."/>
            <person name="Jiang N."/>
            <person name="Gai X."/>
            <person name="Ma J.H."/>
            <person name="Lei L.P."/>
            <person name="Xia Z.Y."/>
        </authorList>
    </citation>
    <scope>NUCLEOTIDE SEQUENCE [LARGE SCALE GENOMIC DNA]</scope>
    <source>
        <strain evidence="2 3">LLRS-1</strain>
    </source>
</reference>
<geneLocation type="plasmid" evidence="2 3">
    <name>pLLRS-1</name>
</geneLocation>